<dbReference type="Proteomes" id="UP000032141">
    <property type="component" value="Chromosome C2"/>
</dbReference>
<protein>
    <submittedName>
        <fullName evidence="1">Uncharacterized protein</fullName>
    </submittedName>
</protein>
<evidence type="ECO:0000313" key="1">
    <source>
        <dbReference type="EnsemblPlants" id="Bo2g127360.1"/>
    </source>
</evidence>
<dbReference type="HOGENOM" id="CLU_2226886_0_0_1"/>
<dbReference type="Gramene" id="Bo2g127360.1">
    <property type="protein sequence ID" value="Bo2g127360.1"/>
    <property type="gene ID" value="Bo2g127360"/>
</dbReference>
<name>A0A0D3AUD2_BRAOL</name>
<dbReference type="eggNOG" id="KOG3342">
    <property type="taxonomic scope" value="Eukaryota"/>
</dbReference>
<accession>A0A0D3AUD2</accession>
<evidence type="ECO:0000313" key="2">
    <source>
        <dbReference type="Proteomes" id="UP000032141"/>
    </source>
</evidence>
<dbReference type="STRING" id="109376.A0A0D3AUD2"/>
<organism evidence="1 2">
    <name type="scientific">Brassica oleracea var. oleracea</name>
    <dbReference type="NCBI Taxonomy" id="109376"/>
    <lineage>
        <taxon>Eukaryota</taxon>
        <taxon>Viridiplantae</taxon>
        <taxon>Streptophyta</taxon>
        <taxon>Embryophyta</taxon>
        <taxon>Tracheophyta</taxon>
        <taxon>Spermatophyta</taxon>
        <taxon>Magnoliopsida</taxon>
        <taxon>eudicotyledons</taxon>
        <taxon>Gunneridae</taxon>
        <taxon>Pentapetalae</taxon>
        <taxon>rosids</taxon>
        <taxon>malvids</taxon>
        <taxon>Brassicales</taxon>
        <taxon>Brassicaceae</taxon>
        <taxon>Brassiceae</taxon>
        <taxon>Brassica</taxon>
    </lineage>
</organism>
<dbReference type="AlphaFoldDB" id="A0A0D3AUD2"/>
<dbReference type="EnsemblPlants" id="Bo2g127360.1">
    <property type="protein sequence ID" value="Bo2g127360.1"/>
    <property type="gene ID" value="Bo2g127360"/>
</dbReference>
<reference evidence="1 2" key="1">
    <citation type="journal article" date="2014" name="Genome Biol.">
        <title>Transcriptome and methylome profiling reveals relics of genome dominance in the mesopolyploid Brassica oleracea.</title>
        <authorList>
            <person name="Parkin I.A."/>
            <person name="Koh C."/>
            <person name="Tang H."/>
            <person name="Robinson S.J."/>
            <person name="Kagale S."/>
            <person name="Clarke W.E."/>
            <person name="Town C.D."/>
            <person name="Nixon J."/>
            <person name="Krishnakumar V."/>
            <person name="Bidwell S.L."/>
            <person name="Denoeud F."/>
            <person name="Belcram H."/>
            <person name="Links M.G."/>
            <person name="Just J."/>
            <person name="Clarke C."/>
            <person name="Bender T."/>
            <person name="Huebert T."/>
            <person name="Mason A.S."/>
            <person name="Pires J.C."/>
            <person name="Barker G."/>
            <person name="Moore J."/>
            <person name="Walley P.G."/>
            <person name="Manoli S."/>
            <person name="Batley J."/>
            <person name="Edwards D."/>
            <person name="Nelson M.N."/>
            <person name="Wang X."/>
            <person name="Paterson A.H."/>
            <person name="King G."/>
            <person name="Bancroft I."/>
            <person name="Chalhoub B."/>
            <person name="Sharpe A.G."/>
        </authorList>
    </citation>
    <scope>NUCLEOTIDE SEQUENCE</scope>
    <source>
        <strain evidence="1 2">cv. TO1000</strain>
    </source>
</reference>
<reference evidence="1" key="2">
    <citation type="submission" date="2015-03" db="UniProtKB">
        <authorList>
            <consortium name="EnsemblPlants"/>
        </authorList>
    </citation>
    <scope>IDENTIFICATION</scope>
</reference>
<sequence length="106" mass="11584">MGWMGETIDSIKSIQIRQLLTQAISLALMCVTGSESPVVIVLSGITESGFKVCIIMYGDTFSVAGRDIPIVRRVIKINHIVSLSVLFKTQLQAFNNIKLNISSGEK</sequence>
<keyword evidence="2" id="KW-1185">Reference proteome</keyword>
<proteinExistence type="predicted"/>